<dbReference type="Proteomes" id="UP000019267">
    <property type="component" value="Chromosome"/>
</dbReference>
<keyword evidence="1" id="KW-0812">Transmembrane</keyword>
<keyword evidence="1" id="KW-1133">Transmembrane helix</keyword>
<evidence type="ECO:0000256" key="1">
    <source>
        <dbReference type="SAM" id="Phobius"/>
    </source>
</evidence>
<organism evidence="2 3">
    <name type="scientific">Spiroplasma culicicola AES-1</name>
    <dbReference type="NCBI Taxonomy" id="1276246"/>
    <lineage>
        <taxon>Bacteria</taxon>
        <taxon>Bacillati</taxon>
        <taxon>Mycoplasmatota</taxon>
        <taxon>Mollicutes</taxon>
        <taxon>Entomoplasmatales</taxon>
        <taxon>Spiroplasmataceae</taxon>
        <taxon>Spiroplasma</taxon>
    </lineage>
</organism>
<dbReference type="EMBL" id="CP006681">
    <property type="protein sequence ID" value="AHI53175.1"/>
    <property type="molecule type" value="Genomic_DNA"/>
</dbReference>
<name>W6A8G0_9MOLU</name>
<dbReference type="HOGENOM" id="CLU_499571_0_0_14"/>
<feature type="transmembrane region" description="Helical" evidence="1">
    <location>
        <begin position="12"/>
        <end position="36"/>
    </location>
</feature>
<evidence type="ECO:0000313" key="3">
    <source>
        <dbReference type="Proteomes" id="UP000019267"/>
    </source>
</evidence>
<gene>
    <name evidence="2" type="ORF">SCULI_v1c08350</name>
</gene>
<keyword evidence="1" id="KW-0472">Membrane</keyword>
<feature type="transmembrane region" description="Helical" evidence="1">
    <location>
        <begin position="63"/>
        <end position="87"/>
    </location>
</feature>
<keyword evidence="3" id="KW-1185">Reference proteome</keyword>
<protein>
    <submittedName>
        <fullName evidence="2">Uncharacterized protein</fullName>
    </submittedName>
</protein>
<sequence>MVNFKLTSQILFWLLVVVWIIFLSFYNIAFISNIMISDIENGIQSLEIRKGVNFKWLLPLKLIALKLISTICVSIMLISLVILTSIFKPINQSLWFNSLIPGMCSLFIYDLLITGFIILIGSFNKPKLLIGLSSFFATLFIFSPVTGAVTFILTNDTYGTSSERIAHLKDLDTIVKDEKNSSGLMMYLLQNIQELNDLNKIVDITEKAANESSRPQGSLSFEEIENVIKLGTSKNTSFMQFFLNVGLGLDFDIYLNNSVTFNWNTKFTISDEAKDLKSIWFFKSTIKDNSIGIRQDNYFISENNKNIIGKNQLIDYMKWLESDTTIEKINKDLKIITNTNELKSINKLIKNYYLYYFSQKDYYNSQFENLYMLFGKNTFDTKADRTVEETIYESLKVNNGQRLWITILFSIINDFYQAPIGSGDEIYEQIQNNDLKYMKHYLINPFTSFLYMSLFSGVNSSFSQDLYMNEFFITEAPDIRSAKILENPLASQNTEQYTSFEQRPIIGVELSKRVINTAYIYLIYTLISVILLTGGYFIYIKKIKE</sequence>
<dbReference type="STRING" id="1276246.SCULI_v1c08350"/>
<feature type="transmembrane region" description="Helical" evidence="1">
    <location>
        <begin position="99"/>
        <end position="123"/>
    </location>
</feature>
<feature type="transmembrane region" description="Helical" evidence="1">
    <location>
        <begin position="129"/>
        <end position="154"/>
    </location>
</feature>
<dbReference type="PATRIC" id="fig|1276246.3.peg.831"/>
<feature type="transmembrane region" description="Helical" evidence="1">
    <location>
        <begin position="518"/>
        <end position="539"/>
    </location>
</feature>
<dbReference type="KEGG" id="scq:SCULI_v1c08350"/>
<accession>W6A8G0</accession>
<reference evidence="2 3" key="1">
    <citation type="journal article" date="2014" name="Genome Biol. Evol.">
        <title>Molecular evolution of the substrate utilization strategies and putative virulence factors in mosquito-associated Spiroplasma species.</title>
        <authorList>
            <person name="Chang T.H."/>
            <person name="Lo W.S."/>
            <person name="Ku C."/>
            <person name="Chen L.L."/>
            <person name="Kuo C.H."/>
        </authorList>
    </citation>
    <scope>NUCLEOTIDE SEQUENCE [LARGE SCALE GENOMIC DNA]</scope>
    <source>
        <strain evidence="2">AES-1</strain>
    </source>
</reference>
<proteinExistence type="predicted"/>
<dbReference type="AlphaFoldDB" id="W6A8G0"/>
<evidence type="ECO:0000313" key="2">
    <source>
        <dbReference type="EMBL" id="AHI53175.1"/>
    </source>
</evidence>